<dbReference type="Proteomes" id="UP001499863">
    <property type="component" value="Unassembled WGS sequence"/>
</dbReference>
<reference evidence="1 2" key="1">
    <citation type="journal article" date="2019" name="Int. J. Syst. Evol. Microbiol.">
        <title>The Global Catalogue of Microorganisms (GCM) 10K type strain sequencing project: providing services to taxonomists for standard genome sequencing and annotation.</title>
        <authorList>
            <consortium name="The Broad Institute Genomics Platform"/>
            <consortium name="The Broad Institute Genome Sequencing Center for Infectious Disease"/>
            <person name="Wu L."/>
            <person name="Ma J."/>
        </authorList>
    </citation>
    <scope>NUCLEOTIDE SEQUENCE [LARGE SCALE GENOMIC DNA]</scope>
    <source>
        <strain evidence="1 2">JCM 12393</strain>
    </source>
</reference>
<accession>A0ABN1XQS7</accession>
<dbReference type="RefSeq" id="WP_344329500.1">
    <property type="nucleotide sequence ID" value="NZ_BAAAKJ010000063.1"/>
</dbReference>
<evidence type="ECO:0000313" key="1">
    <source>
        <dbReference type="EMBL" id="GAA1387797.1"/>
    </source>
</evidence>
<gene>
    <name evidence="1" type="ORF">GCM10009639_13380</name>
</gene>
<keyword evidence="2" id="KW-1185">Reference proteome</keyword>
<protein>
    <submittedName>
        <fullName evidence="1">Uncharacterized protein</fullName>
    </submittedName>
</protein>
<name>A0ABN1XQS7_9ACTN</name>
<evidence type="ECO:0000313" key="2">
    <source>
        <dbReference type="Proteomes" id="UP001499863"/>
    </source>
</evidence>
<comment type="caution">
    <text evidence="1">The sequence shown here is derived from an EMBL/GenBank/DDBJ whole genome shotgun (WGS) entry which is preliminary data.</text>
</comment>
<organism evidence="1 2">
    <name type="scientific">Kitasatospora putterlickiae</name>
    <dbReference type="NCBI Taxonomy" id="221725"/>
    <lineage>
        <taxon>Bacteria</taxon>
        <taxon>Bacillati</taxon>
        <taxon>Actinomycetota</taxon>
        <taxon>Actinomycetes</taxon>
        <taxon>Kitasatosporales</taxon>
        <taxon>Streptomycetaceae</taxon>
        <taxon>Kitasatospora</taxon>
    </lineage>
</organism>
<sequence length="179" mass="18862">MTKPQITSDEQAELARALLDALNPLASAVRARATGQPEHRMWDADPAEVALGVLAAWKVVDAEVKRLTEIAAGTAGGYGASYEQLGAAWGITRQGARKKWPDAVPRPSAAAPRPVILELFDGEAELSQDPVTGHWTWTAQAADGSRGTPAPDAVPCTSREEAAAYAGAYLREFAAASRA</sequence>
<dbReference type="EMBL" id="BAAAKJ010000063">
    <property type="protein sequence ID" value="GAA1387797.1"/>
    <property type="molecule type" value="Genomic_DNA"/>
</dbReference>
<proteinExistence type="predicted"/>